<sequence length="597" mass="64749">MMFDFVTLNDVLEQATGRGGLAVMMGQGADGAWKQITSDELYGRVRALADKFRGWGVGKGDRVAIVSENRWEWPVTDFATLAIGAVDVPLYPTLTPEQIGYMLRDSGAKVAVLSSREQYDKLSAAGELPELEHVVVMDAGRFPNAESFGALMEGAKTKQQRDVGFDGMLKTVKPEDLATIIYTSGTTGESKGVMLTHGNLTSNVNFSTGKMGFSEKDSCISFLPLSHVTARHLDYSMMCHGARLAYCPKFDQLAAAMKEVKPTVFVAVPRVYEKIRQAVEGKSAASPAKLKILRWALGVGKKHRPEILAGTTPGSVSWKIANKLVYSKIREAFGGSAEVFISGGAPLGMDSAGWFADVGIRIFEGYGLTETSPVIALNFPEAHRIGTVGQALKNVECRFAEDGELEVRGPSVFVGYWKKEEATKEAFTADGWFKTGDIGNIDKDGYLSITDRKKELLKTSGGKLIAPQPIENKLKANVLVAQAALVGDKHKFACVLISPNFAALEGWAKGQGINAGDHAALVKDAKVVKAYQEIVDKVNMGLANFESMKRMSVVAEEWSVEDGTLTPSMKLKRRVVEQKYAKEIGDFYADEATASKG</sequence>
<keyword evidence="1 5" id="KW-0436">Ligase</keyword>
<dbReference type="Proteomes" id="UP000534186">
    <property type="component" value="Unassembled WGS sequence"/>
</dbReference>
<dbReference type="PANTHER" id="PTHR43272">
    <property type="entry name" value="LONG-CHAIN-FATTY-ACID--COA LIGASE"/>
    <property type="match status" value="1"/>
</dbReference>
<evidence type="ECO:0000313" key="5">
    <source>
        <dbReference type="EMBL" id="NYF52587.1"/>
    </source>
</evidence>
<dbReference type="EMBL" id="JACCCV010000002">
    <property type="protein sequence ID" value="NYF52587.1"/>
    <property type="molecule type" value="Genomic_DNA"/>
</dbReference>
<evidence type="ECO:0000256" key="1">
    <source>
        <dbReference type="ARBA" id="ARBA00022598"/>
    </source>
</evidence>
<comment type="caution">
    <text evidence="5">The sequence shown here is derived from an EMBL/GenBank/DDBJ whole genome shotgun (WGS) entry which is preliminary data.</text>
</comment>
<evidence type="ECO:0000256" key="2">
    <source>
        <dbReference type="ARBA" id="ARBA00022832"/>
    </source>
</evidence>
<protein>
    <submittedName>
        <fullName evidence="5">Long-chain acyl-CoA synthetase</fullName>
        <ecNumber evidence="5">6.2.1.3</ecNumber>
    </submittedName>
</protein>
<dbReference type="GO" id="GO:0004467">
    <property type="term" value="F:long-chain fatty acid-CoA ligase activity"/>
    <property type="evidence" value="ECO:0007669"/>
    <property type="project" value="UniProtKB-EC"/>
</dbReference>
<dbReference type="PROSITE" id="PS00455">
    <property type="entry name" value="AMP_BINDING"/>
    <property type="match status" value="1"/>
</dbReference>
<evidence type="ECO:0000313" key="6">
    <source>
        <dbReference type="Proteomes" id="UP000534186"/>
    </source>
</evidence>
<organism evidence="5 6">
    <name type="scientific">Tunturiibacter lichenicola</name>
    <dbReference type="NCBI Taxonomy" id="2051959"/>
    <lineage>
        <taxon>Bacteria</taxon>
        <taxon>Pseudomonadati</taxon>
        <taxon>Acidobacteriota</taxon>
        <taxon>Terriglobia</taxon>
        <taxon>Terriglobales</taxon>
        <taxon>Acidobacteriaceae</taxon>
        <taxon>Tunturiibacter</taxon>
    </lineage>
</organism>
<feature type="domain" description="AMP-dependent synthetase/ligase" evidence="4">
    <location>
        <begin position="26"/>
        <end position="417"/>
    </location>
</feature>
<evidence type="ECO:0000256" key="3">
    <source>
        <dbReference type="ARBA" id="ARBA00023098"/>
    </source>
</evidence>
<dbReference type="Gene3D" id="3.40.50.12780">
    <property type="entry name" value="N-terminal domain of ligase-like"/>
    <property type="match status" value="2"/>
</dbReference>
<proteinExistence type="predicted"/>
<gene>
    <name evidence="5" type="ORF">HDF12_002986</name>
</gene>
<dbReference type="InterPro" id="IPR042099">
    <property type="entry name" value="ANL_N_sf"/>
</dbReference>
<dbReference type="InterPro" id="IPR000873">
    <property type="entry name" value="AMP-dep_synth/lig_dom"/>
</dbReference>
<dbReference type="Pfam" id="PF23562">
    <property type="entry name" value="AMP-binding_C_3"/>
    <property type="match status" value="1"/>
</dbReference>
<evidence type="ECO:0000259" key="4">
    <source>
        <dbReference type="Pfam" id="PF00501"/>
    </source>
</evidence>
<dbReference type="SUPFAM" id="SSF56801">
    <property type="entry name" value="Acetyl-CoA synthetase-like"/>
    <property type="match status" value="1"/>
</dbReference>
<name>A0A7Y9T3Q5_9BACT</name>
<accession>A0A7Y9T3Q5</accession>
<dbReference type="InterPro" id="IPR020845">
    <property type="entry name" value="AMP-binding_CS"/>
</dbReference>
<dbReference type="Pfam" id="PF00501">
    <property type="entry name" value="AMP-binding"/>
    <property type="match status" value="1"/>
</dbReference>
<dbReference type="AlphaFoldDB" id="A0A7Y9T3Q5"/>
<keyword evidence="3" id="KW-0443">Lipid metabolism</keyword>
<dbReference type="PANTHER" id="PTHR43272:SF32">
    <property type="entry name" value="AMP-DEPENDENT SYNTHETASE_LIGASE DOMAIN-CONTAINING PROTEIN"/>
    <property type="match status" value="1"/>
</dbReference>
<reference evidence="5 6" key="1">
    <citation type="submission" date="2020-07" db="EMBL/GenBank/DDBJ databases">
        <title>Genomic Encyclopedia of Type Strains, Phase IV (KMG-V): Genome sequencing to study the core and pangenomes of soil and plant-associated prokaryotes.</title>
        <authorList>
            <person name="Whitman W."/>
        </authorList>
    </citation>
    <scope>NUCLEOTIDE SEQUENCE [LARGE SCALE GENOMIC DNA]</scope>
    <source>
        <strain evidence="5 6">M8UP30</strain>
    </source>
</reference>
<keyword evidence="2" id="KW-0276">Fatty acid metabolism</keyword>
<dbReference type="GO" id="GO:0016020">
    <property type="term" value="C:membrane"/>
    <property type="evidence" value="ECO:0007669"/>
    <property type="project" value="TreeGrafter"/>
</dbReference>
<dbReference type="EC" id="6.2.1.3" evidence="5"/>
<dbReference type="CDD" id="cd05907">
    <property type="entry name" value="VL_LC_FACS_like"/>
    <property type="match status" value="1"/>
</dbReference>